<sequence>MVPHTPGNLWTDSRDMMFVASAMFLLRPIPVPWVGLAFVVVWLQLGGKNLH</sequence>
<name>A0ACD1IC31_9EURO</name>
<dbReference type="EMBL" id="KZ824552">
    <property type="protein sequence ID" value="RAK88143.1"/>
    <property type="molecule type" value="Genomic_DNA"/>
</dbReference>
<protein>
    <submittedName>
        <fullName evidence="1">Uncharacterized protein</fullName>
    </submittedName>
</protein>
<reference evidence="1" key="1">
    <citation type="submission" date="2018-02" db="EMBL/GenBank/DDBJ databases">
        <title>The genomes of Aspergillus section Nigri reveals drivers in fungal speciation.</title>
        <authorList>
            <consortium name="DOE Joint Genome Institute"/>
            <person name="Vesth T.C."/>
            <person name="Nybo J."/>
            <person name="Theobald S."/>
            <person name="Brandl J."/>
            <person name="Frisvad J.C."/>
            <person name="Nielsen K.F."/>
            <person name="Lyhne E.K."/>
            <person name="Kogle M.E."/>
            <person name="Kuo A."/>
            <person name="Riley R."/>
            <person name="Clum A."/>
            <person name="Nolan M."/>
            <person name="Lipzen A."/>
            <person name="Salamov A."/>
            <person name="Henrissat B."/>
            <person name="Wiebenga A."/>
            <person name="De vries R.P."/>
            <person name="Grigoriev I.V."/>
            <person name="Mortensen U.H."/>
            <person name="Andersen M.R."/>
            <person name="Baker S.E."/>
        </authorList>
    </citation>
    <scope>NUCLEOTIDE SEQUENCE</scope>
    <source>
        <strain evidence="1">CBS 115574</strain>
    </source>
</reference>
<gene>
    <name evidence="1" type="ORF">BO79DRAFT_21414</name>
</gene>
<dbReference type="Proteomes" id="UP000249748">
    <property type="component" value="Unassembled WGS sequence"/>
</dbReference>
<proteinExistence type="predicted"/>
<keyword evidence="2" id="KW-1185">Reference proteome</keyword>
<organism evidence="1 2">
    <name type="scientific">Aspergillus costaricaensis CBS 115574</name>
    <dbReference type="NCBI Taxonomy" id="1448317"/>
    <lineage>
        <taxon>Eukaryota</taxon>
        <taxon>Fungi</taxon>
        <taxon>Dikarya</taxon>
        <taxon>Ascomycota</taxon>
        <taxon>Pezizomycotina</taxon>
        <taxon>Eurotiomycetes</taxon>
        <taxon>Eurotiomycetidae</taxon>
        <taxon>Eurotiales</taxon>
        <taxon>Aspergillaceae</taxon>
        <taxon>Aspergillus</taxon>
        <taxon>Aspergillus subgen. Circumdati</taxon>
    </lineage>
</organism>
<accession>A0ACD1IC31</accession>
<evidence type="ECO:0000313" key="1">
    <source>
        <dbReference type="EMBL" id="RAK88143.1"/>
    </source>
</evidence>
<evidence type="ECO:0000313" key="2">
    <source>
        <dbReference type="Proteomes" id="UP000249748"/>
    </source>
</evidence>